<dbReference type="SUPFAM" id="SSF46689">
    <property type="entry name" value="Homeodomain-like"/>
    <property type="match status" value="1"/>
</dbReference>
<keyword evidence="1" id="KW-0805">Transcription regulation</keyword>
<name>A0ABV9FV88_9NOCA</name>
<evidence type="ECO:0000313" key="7">
    <source>
        <dbReference type="Proteomes" id="UP001595914"/>
    </source>
</evidence>
<protein>
    <submittedName>
        <fullName evidence="6">TetR/AcrR family transcriptional regulator</fullName>
    </submittedName>
</protein>
<accession>A0ABV9FV88</accession>
<keyword evidence="3" id="KW-0804">Transcription</keyword>
<comment type="caution">
    <text evidence="6">The sequence shown here is derived from an EMBL/GenBank/DDBJ whole genome shotgun (WGS) entry which is preliminary data.</text>
</comment>
<gene>
    <name evidence="6" type="ORF">ACFO6S_10855</name>
</gene>
<evidence type="ECO:0000256" key="4">
    <source>
        <dbReference type="PROSITE-ProRule" id="PRU00335"/>
    </source>
</evidence>
<reference evidence="7" key="1">
    <citation type="journal article" date="2019" name="Int. J. Syst. Evol. Microbiol.">
        <title>The Global Catalogue of Microorganisms (GCM) 10K type strain sequencing project: providing services to taxonomists for standard genome sequencing and annotation.</title>
        <authorList>
            <consortium name="The Broad Institute Genomics Platform"/>
            <consortium name="The Broad Institute Genome Sequencing Center for Infectious Disease"/>
            <person name="Wu L."/>
            <person name="Ma J."/>
        </authorList>
    </citation>
    <scope>NUCLEOTIDE SEQUENCE [LARGE SCALE GENOMIC DNA]</scope>
    <source>
        <strain evidence="7">CCUG 54520</strain>
    </source>
</reference>
<dbReference type="EMBL" id="JBHSFO010000004">
    <property type="protein sequence ID" value="MFC4604184.1"/>
    <property type="molecule type" value="Genomic_DNA"/>
</dbReference>
<dbReference type="RefSeq" id="WP_378416767.1">
    <property type="nucleotide sequence ID" value="NZ_JBHSFO010000004.1"/>
</dbReference>
<feature type="DNA-binding region" description="H-T-H motif" evidence="4">
    <location>
        <begin position="27"/>
        <end position="46"/>
    </location>
</feature>
<dbReference type="Proteomes" id="UP001595914">
    <property type="component" value="Unassembled WGS sequence"/>
</dbReference>
<feature type="domain" description="HTH tetR-type" evidence="5">
    <location>
        <begin position="4"/>
        <end position="64"/>
    </location>
</feature>
<sequence>MSTEATRDALVSAGIELLEETGSADLGLRAIARRAGVSHGAPRRWFPTHRLLLAAIAEAGLRDLSATLAAAEGESGATIGQLAAAYVEFAARRPAMFTLIFRHDLLEGSGTNLRAVSRPLFERIVTLVEHATGARDPEVAAAALWAGIHGIAVLSTTGSLGAAAPRVDVAELIERVVTNAVR</sequence>
<evidence type="ECO:0000256" key="1">
    <source>
        <dbReference type="ARBA" id="ARBA00023015"/>
    </source>
</evidence>
<dbReference type="PROSITE" id="PS50977">
    <property type="entry name" value="HTH_TETR_2"/>
    <property type="match status" value="1"/>
</dbReference>
<dbReference type="InterPro" id="IPR025996">
    <property type="entry name" value="MT1864/Rv1816-like_C"/>
</dbReference>
<dbReference type="PANTHER" id="PTHR30055">
    <property type="entry name" value="HTH-TYPE TRANSCRIPTIONAL REGULATOR RUTR"/>
    <property type="match status" value="1"/>
</dbReference>
<keyword evidence="7" id="KW-1185">Reference proteome</keyword>
<dbReference type="Gene3D" id="1.10.357.10">
    <property type="entry name" value="Tetracycline Repressor, domain 2"/>
    <property type="match status" value="1"/>
</dbReference>
<dbReference type="Pfam" id="PF13305">
    <property type="entry name" value="TetR_C_33"/>
    <property type="match status" value="1"/>
</dbReference>
<dbReference type="InterPro" id="IPR036271">
    <property type="entry name" value="Tet_transcr_reg_TetR-rel_C_sf"/>
</dbReference>
<dbReference type="InterPro" id="IPR009057">
    <property type="entry name" value="Homeodomain-like_sf"/>
</dbReference>
<evidence type="ECO:0000256" key="3">
    <source>
        <dbReference type="ARBA" id="ARBA00023163"/>
    </source>
</evidence>
<organism evidence="6 7">
    <name type="scientific">Rhodococcus kronopolitis</name>
    <dbReference type="NCBI Taxonomy" id="1460226"/>
    <lineage>
        <taxon>Bacteria</taxon>
        <taxon>Bacillati</taxon>
        <taxon>Actinomycetota</taxon>
        <taxon>Actinomycetes</taxon>
        <taxon>Mycobacteriales</taxon>
        <taxon>Nocardiaceae</taxon>
        <taxon>Rhodococcus</taxon>
    </lineage>
</organism>
<dbReference type="InterPro" id="IPR050109">
    <property type="entry name" value="HTH-type_TetR-like_transc_reg"/>
</dbReference>
<dbReference type="InterPro" id="IPR001647">
    <property type="entry name" value="HTH_TetR"/>
</dbReference>
<evidence type="ECO:0000256" key="2">
    <source>
        <dbReference type="ARBA" id="ARBA00023125"/>
    </source>
</evidence>
<evidence type="ECO:0000259" key="5">
    <source>
        <dbReference type="PROSITE" id="PS50977"/>
    </source>
</evidence>
<dbReference type="SUPFAM" id="SSF48498">
    <property type="entry name" value="Tetracyclin repressor-like, C-terminal domain"/>
    <property type="match status" value="1"/>
</dbReference>
<evidence type="ECO:0000313" key="6">
    <source>
        <dbReference type="EMBL" id="MFC4604184.1"/>
    </source>
</evidence>
<dbReference type="PANTHER" id="PTHR30055:SF234">
    <property type="entry name" value="HTH-TYPE TRANSCRIPTIONAL REGULATOR BETI"/>
    <property type="match status" value="1"/>
</dbReference>
<proteinExistence type="predicted"/>
<keyword evidence="2 4" id="KW-0238">DNA-binding</keyword>